<dbReference type="Pfam" id="PF00392">
    <property type="entry name" value="GntR"/>
    <property type="match status" value="1"/>
</dbReference>
<dbReference type="InterPro" id="IPR011711">
    <property type="entry name" value="GntR_C"/>
</dbReference>
<dbReference type="PROSITE" id="PS50949">
    <property type="entry name" value="HTH_GNTR"/>
    <property type="match status" value="1"/>
</dbReference>
<evidence type="ECO:0000313" key="5">
    <source>
        <dbReference type="EMBL" id="MFD1203297.1"/>
    </source>
</evidence>
<proteinExistence type="predicted"/>
<dbReference type="PANTHER" id="PTHR43537:SF49">
    <property type="entry name" value="TRANSCRIPTIONAL REGULATORY PROTEIN"/>
    <property type="match status" value="1"/>
</dbReference>
<keyword evidence="1" id="KW-0805">Transcription regulation</keyword>
<dbReference type="SUPFAM" id="SSF48008">
    <property type="entry name" value="GntR ligand-binding domain-like"/>
    <property type="match status" value="1"/>
</dbReference>
<evidence type="ECO:0000313" key="6">
    <source>
        <dbReference type="Proteomes" id="UP001597181"/>
    </source>
</evidence>
<reference evidence="6" key="1">
    <citation type="journal article" date="2019" name="Int. J. Syst. Evol. Microbiol.">
        <title>The Global Catalogue of Microorganisms (GCM) 10K type strain sequencing project: providing services to taxonomists for standard genome sequencing and annotation.</title>
        <authorList>
            <consortium name="The Broad Institute Genomics Platform"/>
            <consortium name="The Broad Institute Genome Sequencing Center for Infectious Disease"/>
            <person name="Wu L."/>
            <person name="Ma J."/>
        </authorList>
    </citation>
    <scope>NUCLEOTIDE SEQUENCE [LARGE SCALE GENOMIC DNA]</scope>
    <source>
        <strain evidence="6">CCUG 50213</strain>
    </source>
</reference>
<name>A0ABW3TSG2_9MICO</name>
<dbReference type="InterPro" id="IPR008920">
    <property type="entry name" value="TF_FadR/GntR_C"/>
</dbReference>
<dbReference type="InterPro" id="IPR000524">
    <property type="entry name" value="Tscrpt_reg_HTH_GntR"/>
</dbReference>
<dbReference type="SMART" id="SM00895">
    <property type="entry name" value="FCD"/>
    <property type="match status" value="1"/>
</dbReference>
<organism evidence="5 6">
    <name type="scientific">Leucobacter albus</name>
    <dbReference type="NCBI Taxonomy" id="272210"/>
    <lineage>
        <taxon>Bacteria</taxon>
        <taxon>Bacillati</taxon>
        <taxon>Actinomycetota</taxon>
        <taxon>Actinomycetes</taxon>
        <taxon>Micrococcales</taxon>
        <taxon>Microbacteriaceae</taxon>
        <taxon>Leucobacter</taxon>
    </lineage>
</organism>
<keyword evidence="3" id="KW-0804">Transcription</keyword>
<evidence type="ECO:0000256" key="3">
    <source>
        <dbReference type="ARBA" id="ARBA00023163"/>
    </source>
</evidence>
<dbReference type="SUPFAM" id="SSF46785">
    <property type="entry name" value="Winged helix' DNA-binding domain"/>
    <property type="match status" value="1"/>
</dbReference>
<dbReference type="Proteomes" id="UP001597181">
    <property type="component" value="Unassembled WGS sequence"/>
</dbReference>
<dbReference type="PANTHER" id="PTHR43537">
    <property type="entry name" value="TRANSCRIPTIONAL REGULATOR, GNTR FAMILY"/>
    <property type="match status" value="1"/>
</dbReference>
<dbReference type="Gene3D" id="1.10.10.10">
    <property type="entry name" value="Winged helix-like DNA-binding domain superfamily/Winged helix DNA-binding domain"/>
    <property type="match status" value="1"/>
</dbReference>
<dbReference type="EMBL" id="JBHTLY010000011">
    <property type="protein sequence ID" value="MFD1203297.1"/>
    <property type="molecule type" value="Genomic_DNA"/>
</dbReference>
<evidence type="ECO:0000256" key="1">
    <source>
        <dbReference type="ARBA" id="ARBA00023015"/>
    </source>
</evidence>
<dbReference type="InterPro" id="IPR036390">
    <property type="entry name" value="WH_DNA-bd_sf"/>
</dbReference>
<gene>
    <name evidence="5" type="ORF">ACFQ3U_15475</name>
</gene>
<feature type="domain" description="HTH gntR-type" evidence="4">
    <location>
        <begin position="1"/>
        <end position="68"/>
    </location>
</feature>
<dbReference type="Pfam" id="PF07729">
    <property type="entry name" value="FCD"/>
    <property type="match status" value="1"/>
</dbReference>
<protein>
    <submittedName>
        <fullName evidence="5">GntR family transcriptional regulator</fullName>
    </submittedName>
</protein>
<evidence type="ECO:0000259" key="4">
    <source>
        <dbReference type="PROSITE" id="PS50949"/>
    </source>
</evidence>
<dbReference type="SMART" id="SM00345">
    <property type="entry name" value="HTH_GNTR"/>
    <property type="match status" value="1"/>
</dbReference>
<accession>A0ABW3TSG2</accession>
<keyword evidence="2" id="KW-0238">DNA-binding</keyword>
<keyword evidence="6" id="KW-1185">Reference proteome</keyword>
<evidence type="ECO:0000256" key="2">
    <source>
        <dbReference type="ARBA" id="ARBA00023125"/>
    </source>
</evidence>
<sequence>MRASDRAYATLLDEIQRGDLAPGAVLGEVEQAARLGVSRTPAREAIGRLISNGLAAQLSPRVTVVSDFEAGDIRALFEVRRALEENAARLAALKGDPAVFTELANAFAAAHPESGEVAADSYYELIARFDEALDAAVNNQYFTNSLRTIRTHLARARRLARDNRGRLHASVAEHRLIAEAIAAGDGELAAHATHVHLHNALTAILTSLAQAPTTGAVPVVAPALPTDLLSNEPTSEGTP</sequence>
<dbReference type="InterPro" id="IPR036388">
    <property type="entry name" value="WH-like_DNA-bd_sf"/>
</dbReference>
<dbReference type="Gene3D" id="1.20.120.530">
    <property type="entry name" value="GntR ligand-binding domain-like"/>
    <property type="match status" value="1"/>
</dbReference>
<comment type="caution">
    <text evidence="5">The sequence shown here is derived from an EMBL/GenBank/DDBJ whole genome shotgun (WGS) entry which is preliminary data.</text>
</comment>
<dbReference type="RefSeq" id="WP_343960345.1">
    <property type="nucleotide sequence ID" value="NZ_BAAAKZ010000007.1"/>
</dbReference>